<evidence type="ECO:0000313" key="4">
    <source>
        <dbReference type="Proteomes" id="UP000663828"/>
    </source>
</evidence>
<name>A0A813VI14_ADIRI</name>
<dbReference type="AlphaFoldDB" id="A0A813VI14"/>
<keyword evidence="2" id="KW-0732">Signal</keyword>
<evidence type="ECO:0000313" key="3">
    <source>
        <dbReference type="EMBL" id="CAF0842006.1"/>
    </source>
</evidence>
<accession>A0A813VI14</accession>
<feature type="region of interest" description="Disordered" evidence="1">
    <location>
        <begin position="143"/>
        <end position="167"/>
    </location>
</feature>
<feature type="region of interest" description="Disordered" evidence="1">
    <location>
        <begin position="66"/>
        <end position="109"/>
    </location>
</feature>
<evidence type="ECO:0000256" key="2">
    <source>
        <dbReference type="SAM" id="SignalP"/>
    </source>
</evidence>
<dbReference type="Proteomes" id="UP000663828">
    <property type="component" value="Unassembled WGS sequence"/>
</dbReference>
<feature type="chain" id="PRO_5032940363" evidence="2">
    <location>
        <begin position="19"/>
        <end position="167"/>
    </location>
</feature>
<evidence type="ECO:0000256" key="1">
    <source>
        <dbReference type="SAM" id="MobiDB-lite"/>
    </source>
</evidence>
<keyword evidence="4" id="KW-1185">Reference proteome</keyword>
<proteinExistence type="predicted"/>
<feature type="compositionally biased region" description="Basic and acidic residues" evidence="1">
    <location>
        <begin position="93"/>
        <end position="109"/>
    </location>
</feature>
<feature type="signal peptide" evidence="2">
    <location>
        <begin position="1"/>
        <end position="18"/>
    </location>
</feature>
<sequence length="167" mass="18075">MHLVLFSIVAICIAGIRTQEIAISTEYLRAHINDSISSDSGRSMIANAQKPVVAVVAAGSTAASTTVTTTGAASLPATKPAKADDDSNEDDDDHKNKSYDHEHDSHHEHDATISVDLHNVLDLFKNELHETEERIIAAIHHGHDDHGHAHHNSTAAPVLKSYRTAER</sequence>
<reference evidence="3" key="1">
    <citation type="submission" date="2021-02" db="EMBL/GenBank/DDBJ databases">
        <authorList>
            <person name="Nowell W R."/>
        </authorList>
    </citation>
    <scope>NUCLEOTIDE SEQUENCE</scope>
</reference>
<comment type="caution">
    <text evidence="3">The sequence shown here is derived from an EMBL/GenBank/DDBJ whole genome shotgun (WGS) entry which is preliminary data.</text>
</comment>
<dbReference type="EMBL" id="CAJNOR010000212">
    <property type="protein sequence ID" value="CAF0842006.1"/>
    <property type="molecule type" value="Genomic_DNA"/>
</dbReference>
<protein>
    <submittedName>
        <fullName evidence="3">Uncharacterized protein</fullName>
    </submittedName>
</protein>
<organism evidence="3 4">
    <name type="scientific">Adineta ricciae</name>
    <name type="common">Rotifer</name>
    <dbReference type="NCBI Taxonomy" id="249248"/>
    <lineage>
        <taxon>Eukaryota</taxon>
        <taxon>Metazoa</taxon>
        <taxon>Spiralia</taxon>
        <taxon>Gnathifera</taxon>
        <taxon>Rotifera</taxon>
        <taxon>Eurotatoria</taxon>
        <taxon>Bdelloidea</taxon>
        <taxon>Adinetida</taxon>
        <taxon>Adinetidae</taxon>
        <taxon>Adineta</taxon>
    </lineage>
</organism>
<gene>
    <name evidence="3" type="ORF">XAT740_LOCUS5021</name>
</gene>